<evidence type="ECO:0000313" key="1">
    <source>
        <dbReference type="EMBL" id="PON31428.1"/>
    </source>
</evidence>
<feature type="non-terminal residue" evidence="1">
    <location>
        <position position="1"/>
    </location>
</feature>
<sequence length="77" mass="8704">WREWMWSSSELGMGIVDGVDPDCALAHEIWASRICTMAHESWFPRASETGLASARPACIMSGDLQSWEDLGFELQMR</sequence>
<reference evidence="2" key="1">
    <citation type="submission" date="2016-06" db="EMBL/GenBank/DDBJ databases">
        <title>Parallel loss of symbiosis genes in relatives of nitrogen-fixing non-legume Parasponia.</title>
        <authorList>
            <person name="Van Velzen R."/>
            <person name="Holmer R."/>
            <person name="Bu F."/>
            <person name="Rutten L."/>
            <person name="Van Zeijl A."/>
            <person name="Liu W."/>
            <person name="Santuari L."/>
            <person name="Cao Q."/>
            <person name="Sharma T."/>
            <person name="Shen D."/>
            <person name="Roswanjaya Y."/>
            <person name="Wardhani T."/>
            <person name="Kalhor M.S."/>
            <person name="Jansen J."/>
            <person name="Van den Hoogen J."/>
            <person name="Gungor B."/>
            <person name="Hartog M."/>
            <person name="Hontelez J."/>
            <person name="Verver J."/>
            <person name="Yang W.-C."/>
            <person name="Schijlen E."/>
            <person name="Repin R."/>
            <person name="Schilthuizen M."/>
            <person name="Schranz E."/>
            <person name="Heidstra R."/>
            <person name="Miyata K."/>
            <person name="Fedorova E."/>
            <person name="Kohlen W."/>
            <person name="Bisseling T."/>
            <person name="Smit S."/>
            <person name="Geurts R."/>
        </authorList>
    </citation>
    <scope>NUCLEOTIDE SEQUENCE [LARGE SCALE GENOMIC DNA]</scope>
    <source>
        <strain evidence="2">cv. WU1-14</strain>
    </source>
</reference>
<keyword evidence="2" id="KW-1185">Reference proteome</keyword>
<dbReference type="AlphaFoldDB" id="A0A2P5A4G8"/>
<name>A0A2P5A4G8_PARAD</name>
<proteinExistence type="predicted"/>
<accession>A0A2P5A4G8</accession>
<evidence type="ECO:0000313" key="2">
    <source>
        <dbReference type="Proteomes" id="UP000237105"/>
    </source>
</evidence>
<dbReference type="OrthoDB" id="10294582at2759"/>
<protein>
    <submittedName>
        <fullName evidence="1">Uncharacterized protein</fullName>
    </submittedName>
</protein>
<organism evidence="1 2">
    <name type="scientific">Parasponia andersonii</name>
    <name type="common">Sponia andersonii</name>
    <dbReference type="NCBI Taxonomy" id="3476"/>
    <lineage>
        <taxon>Eukaryota</taxon>
        <taxon>Viridiplantae</taxon>
        <taxon>Streptophyta</taxon>
        <taxon>Embryophyta</taxon>
        <taxon>Tracheophyta</taxon>
        <taxon>Spermatophyta</taxon>
        <taxon>Magnoliopsida</taxon>
        <taxon>eudicotyledons</taxon>
        <taxon>Gunneridae</taxon>
        <taxon>Pentapetalae</taxon>
        <taxon>rosids</taxon>
        <taxon>fabids</taxon>
        <taxon>Rosales</taxon>
        <taxon>Cannabaceae</taxon>
        <taxon>Parasponia</taxon>
    </lineage>
</organism>
<gene>
    <name evidence="1" type="ORF">PanWU01x14_369970</name>
</gene>
<comment type="caution">
    <text evidence="1">The sequence shown here is derived from an EMBL/GenBank/DDBJ whole genome shotgun (WGS) entry which is preliminary data.</text>
</comment>
<dbReference type="EMBL" id="JXTB01001055">
    <property type="protein sequence ID" value="PON31428.1"/>
    <property type="molecule type" value="Genomic_DNA"/>
</dbReference>
<dbReference type="Proteomes" id="UP000237105">
    <property type="component" value="Unassembled WGS sequence"/>
</dbReference>